<sequence length="79" mass="8760">MSTYFALRTHLDPYCVQTVDQASVDHLASLLSAADPPIPHYLWIEQPNNVPTCLALAPNQRESKIVEALDKSGGRLWKG</sequence>
<keyword evidence="2" id="KW-1185">Reference proteome</keyword>
<protein>
    <submittedName>
        <fullName evidence="1">Uncharacterized protein</fullName>
    </submittedName>
</protein>
<evidence type="ECO:0000313" key="2">
    <source>
        <dbReference type="Proteomes" id="UP000292082"/>
    </source>
</evidence>
<gene>
    <name evidence="1" type="ORF">BD310DRAFT_818373</name>
</gene>
<name>A0A4Q9NCE0_9APHY</name>
<proteinExistence type="predicted"/>
<dbReference type="Proteomes" id="UP000292082">
    <property type="component" value="Unassembled WGS sequence"/>
</dbReference>
<accession>A0A4Q9NCE0</accession>
<dbReference type="EMBL" id="ML145119">
    <property type="protein sequence ID" value="TBU58963.1"/>
    <property type="molecule type" value="Genomic_DNA"/>
</dbReference>
<reference evidence="1 2" key="1">
    <citation type="submission" date="2019-01" db="EMBL/GenBank/DDBJ databases">
        <title>Draft genome sequences of three monokaryotic isolates of the white-rot basidiomycete fungus Dichomitus squalens.</title>
        <authorList>
            <consortium name="DOE Joint Genome Institute"/>
            <person name="Lopez S.C."/>
            <person name="Andreopoulos B."/>
            <person name="Pangilinan J."/>
            <person name="Lipzen A."/>
            <person name="Riley R."/>
            <person name="Ahrendt S."/>
            <person name="Ng V."/>
            <person name="Barry K."/>
            <person name="Daum C."/>
            <person name="Grigoriev I.V."/>
            <person name="Hilden K.S."/>
            <person name="Makela M.R."/>
            <person name="de Vries R.P."/>
        </authorList>
    </citation>
    <scope>NUCLEOTIDE SEQUENCE [LARGE SCALE GENOMIC DNA]</scope>
    <source>
        <strain evidence="1 2">CBS 464.89</strain>
    </source>
</reference>
<organism evidence="1 2">
    <name type="scientific">Dichomitus squalens</name>
    <dbReference type="NCBI Taxonomy" id="114155"/>
    <lineage>
        <taxon>Eukaryota</taxon>
        <taxon>Fungi</taxon>
        <taxon>Dikarya</taxon>
        <taxon>Basidiomycota</taxon>
        <taxon>Agaricomycotina</taxon>
        <taxon>Agaricomycetes</taxon>
        <taxon>Polyporales</taxon>
        <taxon>Polyporaceae</taxon>
        <taxon>Dichomitus</taxon>
    </lineage>
</organism>
<dbReference type="AlphaFoldDB" id="A0A4Q9NCE0"/>
<evidence type="ECO:0000313" key="1">
    <source>
        <dbReference type="EMBL" id="TBU58963.1"/>
    </source>
</evidence>